<proteinExistence type="predicted"/>
<dbReference type="Proteomes" id="UP000235116">
    <property type="component" value="Chromosome"/>
</dbReference>
<dbReference type="OrthoDB" id="8859697at2"/>
<keyword evidence="2" id="KW-1185">Reference proteome</keyword>
<organism evidence="1 2">
    <name type="scientific">Ketobacter alkanivorans</name>
    <dbReference type="NCBI Taxonomy" id="1917421"/>
    <lineage>
        <taxon>Bacteria</taxon>
        <taxon>Pseudomonadati</taxon>
        <taxon>Pseudomonadota</taxon>
        <taxon>Gammaproteobacteria</taxon>
        <taxon>Pseudomonadales</taxon>
        <taxon>Ketobacteraceae</taxon>
        <taxon>Ketobacter</taxon>
    </lineage>
</organism>
<name>A0A2K9LR14_9GAMM</name>
<sequence>MSTNLSKELELYFLGKALKEYPESRICPLSMDESIRRHKEFIEFDPIYEELGLVPLDDANDSNSYCYVLKTPMKGCIFHYSHDGDRLFKFSTLDSWVESLNKAGKESKDIDDVDYEKRVDSKDVPGLCNYIESTYDKDSDYYSEGTVYLIQGLDERCIGLVEKLSTNGDFFIREAVAQLISDKPNKLYREVALKLSSDGYEQVSRPAKDALKKINAMI</sequence>
<gene>
    <name evidence="1" type="ORF">Kalk_20740</name>
</gene>
<dbReference type="RefSeq" id="WP_101896080.1">
    <property type="nucleotide sequence ID" value="NZ_CP022684.1"/>
</dbReference>
<dbReference type="KEGG" id="kak:Kalk_20740"/>
<accession>A0A2K9LR14</accession>
<dbReference type="EMBL" id="CP022684">
    <property type="protein sequence ID" value="AUM14707.1"/>
    <property type="molecule type" value="Genomic_DNA"/>
</dbReference>
<evidence type="ECO:0000313" key="2">
    <source>
        <dbReference type="Proteomes" id="UP000235116"/>
    </source>
</evidence>
<reference evidence="2" key="1">
    <citation type="submission" date="2017-08" db="EMBL/GenBank/DDBJ databases">
        <title>Direct submision.</title>
        <authorList>
            <person name="Kim S.-J."/>
            <person name="Rhee S.-K."/>
        </authorList>
    </citation>
    <scope>NUCLEOTIDE SEQUENCE [LARGE SCALE GENOMIC DNA]</scope>
    <source>
        <strain evidence="2">GI5</strain>
    </source>
</reference>
<dbReference type="AlphaFoldDB" id="A0A2K9LR14"/>
<protein>
    <submittedName>
        <fullName evidence="1">Uncharacterized protein</fullName>
    </submittedName>
</protein>
<evidence type="ECO:0000313" key="1">
    <source>
        <dbReference type="EMBL" id="AUM14707.1"/>
    </source>
</evidence>